<dbReference type="AlphaFoldDB" id="A0A7S1SGS9"/>
<sequence length="233" mass="26225">MGEWSNMETLVPRPSVSAQGMFLEMRARPSAPMLRHVLRREAYERTMTVREQSRVSELLSKPKDTNRYVPPSDPSASSANHQHLATSGFPAVAQTGVGRQQNRSLPPIVRQISPPPKRRSPIADDDGTAIAKKGAHPTAEGGERRHMSAMERQAEGISEVLWTKKHSKPPSPRPSRTLDSSAWDDYYSKQRATITSTHKFTWGGRHTYRSPDSDPERRLNFQAGAFRRPLQLH</sequence>
<dbReference type="EMBL" id="HBGG01001094">
    <property type="protein sequence ID" value="CAD9198368.1"/>
    <property type="molecule type" value="Transcribed_RNA"/>
</dbReference>
<protein>
    <submittedName>
        <fullName evidence="2">Uncharacterized protein</fullName>
    </submittedName>
</protein>
<name>A0A7S1SGS9_9CHLO</name>
<evidence type="ECO:0000256" key="1">
    <source>
        <dbReference type="SAM" id="MobiDB-lite"/>
    </source>
</evidence>
<feature type="compositionally biased region" description="Basic and acidic residues" evidence="1">
    <location>
        <begin position="141"/>
        <end position="154"/>
    </location>
</feature>
<gene>
    <name evidence="2" type="ORF">TCHU04912_LOCUS601</name>
</gene>
<organism evidence="2">
    <name type="scientific">Tetraselmis chuii</name>
    <dbReference type="NCBI Taxonomy" id="63592"/>
    <lineage>
        <taxon>Eukaryota</taxon>
        <taxon>Viridiplantae</taxon>
        <taxon>Chlorophyta</taxon>
        <taxon>core chlorophytes</taxon>
        <taxon>Chlorodendrophyceae</taxon>
        <taxon>Chlorodendrales</taxon>
        <taxon>Chlorodendraceae</taxon>
        <taxon>Tetraselmis</taxon>
    </lineage>
</organism>
<proteinExistence type="predicted"/>
<reference evidence="2" key="1">
    <citation type="submission" date="2021-01" db="EMBL/GenBank/DDBJ databases">
        <authorList>
            <person name="Corre E."/>
            <person name="Pelletier E."/>
            <person name="Niang G."/>
            <person name="Scheremetjew M."/>
            <person name="Finn R."/>
            <person name="Kale V."/>
            <person name="Holt S."/>
            <person name="Cochrane G."/>
            <person name="Meng A."/>
            <person name="Brown T."/>
            <person name="Cohen L."/>
        </authorList>
    </citation>
    <scope>NUCLEOTIDE SEQUENCE</scope>
    <source>
        <strain evidence="2">PLY429</strain>
    </source>
</reference>
<feature type="compositionally biased region" description="Basic and acidic residues" evidence="1">
    <location>
        <begin position="209"/>
        <end position="219"/>
    </location>
</feature>
<feature type="compositionally biased region" description="Basic and acidic residues" evidence="1">
    <location>
        <begin position="47"/>
        <end position="66"/>
    </location>
</feature>
<feature type="region of interest" description="Disordered" evidence="1">
    <location>
        <begin position="47"/>
        <end position="182"/>
    </location>
</feature>
<evidence type="ECO:0000313" key="2">
    <source>
        <dbReference type="EMBL" id="CAD9198368.1"/>
    </source>
</evidence>
<feature type="compositionally biased region" description="Polar residues" evidence="1">
    <location>
        <begin position="74"/>
        <end position="85"/>
    </location>
</feature>
<accession>A0A7S1SGS9</accession>
<feature type="region of interest" description="Disordered" evidence="1">
    <location>
        <begin position="196"/>
        <end position="233"/>
    </location>
</feature>